<feature type="repeat" description="Solcar" evidence="12">
    <location>
        <begin position="128"/>
        <end position="214"/>
    </location>
</feature>
<comment type="subcellular location">
    <subcellularLocation>
        <location evidence="2">Mitochondrion inner membrane</location>
        <topology evidence="2">Multi-pass membrane protein</topology>
    </subcellularLocation>
</comment>
<dbReference type="InterPro" id="IPR018108">
    <property type="entry name" value="MCP_transmembrane"/>
</dbReference>
<keyword evidence="6 12" id="KW-0812">Transmembrane</keyword>
<dbReference type="FunFam" id="1.50.40.10:FF:000011">
    <property type="entry name" value="Mitochondrial thiamine pyrophosphate carrier 1"/>
    <property type="match status" value="1"/>
</dbReference>
<evidence type="ECO:0000256" key="3">
    <source>
        <dbReference type="ARBA" id="ARBA00006375"/>
    </source>
</evidence>
<name>A0A0G4KE92_VERLO</name>
<evidence type="ECO:0000256" key="5">
    <source>
        <dbReference type="ARBA" id="ARBA00022448"/>
    </source>
</evidence>
<keyword evidence="7" id="KW-0677">Repeat</keyword>
<dbReference type="AlphaFoldDB" id="A0A0G4KE92"/>
<dbReference type="InterPro" id="IPR002067">
    <property type="entry name" value="MCP"/>
</dbReference>
<sequence>MSSSATRLKDEGSKLQVVTAGATAGLVSRFVIAPLDVVKIRLQLQSHSLSDPLSHPAAQGGPIYKGTLSTLRHILRSEGLPGLWKGNVPAELMYLCYGGIQFTAYRAATQLLRGGGAHGGTEDDRHLPHAVESFVAGAAAGAAATTATYPLDLLRTRFAAQGNDRVYASLRGAVAEIYRDEGPRGFFRGLGPGVAQIVPYMGMFFAAYEGLRLHLGALELPWGGGDATAGVLASVLAKTAVFPLDLVRKRIQVQGPTRARYVHKNIPEYQGALGALRTILRVEGVRGMYRGLVVSLVKAAPGSAVTVWTYERILNWLIRRGGSGLDEGRV</sequence>
<dbReference type="PROSITE" id="PS50920">
    <property type="entry name" value="SOLCAR"/>
    <property type="match status" value="3"/>
</dbReference>
<dbReference type="Gene3D" id="1.50.40.10">
    <property type="entry name" value="Mitochondrial carrier domain"/>
    <property type="match status" value="1"/>
</dbReference>
<evidence type="ECO:0000256" key="1">
    <source>
        <dbReference type="ARBA" id="ARBA00002238"/>
    </source>
</evidence>
<keyword evidence="9" id="KW-1133">Transmembrane helix</keyword>
<dbReference type="InterPro" id="IPR023395">
    <property type="entry name" value="MCP_dom_sf"/>
</dbReference>
<evidence type="ECO:0000313" key="15">
    <source>
        <dbReference type="Proteomes" id="UP000044602"/>
    </source>
</evidence>
<keyword evidence="5 13" id="KW-0813">Transport</keyword>
<dbReference type="Pfam" id="PF00153">
    <property type="entry name" value="Mito_carr"/>
    <property type="match status" value="3"/>
</dbReference>
<dbReference type="EMBL" id="CVQH01000002">
    <property type="protein sequence ID" value="CRJ81318.1"/>
    <property type="molecule type" value="Genomic_DNA"/>
</dbReference>
<protein>
    <recommendedName>
        <fullName evidence="4">Mitochondrial thiamine pyrophosphate carrier 1</fullName>
    </recommendedName>
</protein>
<evidence type="ECO:0000256" key="6">
    <source>
        <dbReference type="ARBA" id="ARBA00022692"/>
    </source>
</evidence>
<comment type="similarity">
    <text evidence="3 13">Belongs to the mitochondrial carrier (TC 2.A.29) family.</text>
</comment>
<comment type="function">
    <text evidence="1">Mitochondrial transporter that mediates uptake of thiamine pyrophosphate (ThPP) into mitochondria.</text>
</comment>
<feature type="repeat" description="Solcar" evidence="12">
    <location>
        <begin position="12"/>
        <end position="111"/>
    </location>
</feature>
<keyword evidence="11 12" id="KW-0472">Membrane</keyword>
<dbReference type="STRING" id="100787.A0A0G4KE92"/>
<accession>A0A0G4KE92</accession>
<dbReference type="Proteomes" id="UP000044602">
    <property type="component" value="Unassembled WGS sequence"/>
</dbReference>
<keyword evidence="15" id="KW-1185">Reference proteome</keyword>
<dbReference type="GO" id="GO:0090422">
    <property type="term" value="F:thiamine pyrophosphate transmembrane transporter activity"/>
    <property type="evidence" value="ECO:0007669"/>
    <property type="project" value="UniProtKB-ARBA"/>
</dbReference>
<dbReference type="SUPFAM" id="SSF103506">
    <property type="entry name" value="Mitochondrial carrier"/>
    <property type="match status" value="1"/>
</dbReference>
<evidence type="ECO:0000256" key="13">
    <source>
        <dbReference type="RuleBase" id="RU000488"/>
    </source>
</evidence>
<evidence type="ECO:0000256" key="9">
    <source>
        <dbReference type="ARBA" id="ARBA00022989"/>
    </source>
</evidence>
<reference evidence="14 15" key="1">
    <citation type="submission" date="2015-05" db="EMBL/GenBank/DDBJ databases">
        <authorList>
            <person name="Wang D.B."/>
            <person name="Wang M."/>
        </authorList>
    </citation>
    <scope>NUCLEOTIDE SEQUENCE [LARGE SCALE GENOMIC DNA]</scope>
    <source>
        <strain evidence="14">VL1</strain>
    </source>
</reference>
<dbReference type="GO" id="GO:0005743">
    <property type="term" value="C:mitochondrial inner membrane"/>
    <property type="evidence" value="ECO:0007669"/>
    <property type="project" value="UniProtKB-SubCell"/>
</dbReference>
<dbReference type="PANTHER" id="PTHR24089">
    <property type="entry name" value="SOLUTE CARRIER FAMILY 25"/>
    <property type="match status" value="1"/>
</dbReference>
<evidence type="ECO:0000256" key="11">
    <source>
        <dbReference type="ARBA" id="ARBA00023136"/>
    </source>
</evidence>
<evidence type="ECO:0000256" key="4">
    <source>
        <dbReference type="ARBA" id="ARBA00021935"/>
    </source>
</evidence>
<organism evidence="14 15">
    <name type="scientific">Verticillium longisporum</name>
    <name type="common">Verticillium dahliae var. longisporum</name>
    <dbReference type="NCBI Taxonomy" id="100787"/>
    <lineage>
        <taxon>Eukaryota</taxon>
        <taxon>Fungi</taxon>
        <taxon>Dikarya</taxon>
        <taxon>Ascomycota</taxon>
        <taxon>Pezizomycotina</taxon>
        <taxon>Sordariomycetes</taxon>
        <taxon>Hypocreomycetidae</taxon>
        <taxon>Glomerellales</taxon>
        <taxon>Plectosphaerellaceae</taxon>
        <taxon>Verticillium</taxon>
    </lineage>
</organism>
<keyword evidence="10" id="KW-0496">Mitochondrion</keyword>
<feature type="repeat" description="Solcar" evidence="12">
    <location>
        <begin position="221"/>
        <end position="316"/>
    </location>
</feature>
<evidence type="ECO:0000256" key="12">
    <source>
        <dbReference type="PROSITE-ProRule" id="PRU00282"/>
    </source>
</evidence>
<evidence type="ECO:0000313" key="14">
    <source>
        <dbReference type="EMBL" id="CRJ81318.1"/>
    </source>
</evidence>
<evidence type="ECO:0000256" key="2">
    <source>
        <dbReference type="ARBA" id="ARBA00004448"/>
    </source>
</evidence>
<keyword evidence="8" id="KW-0999">Mitochondrion inner membrane</keyword>
<evidence type="ECO:0000256" key="10">
    <source>
        <dbReference type="ARBA" id="ARBA00023128"/>
    </source>
</evidence>
<evidence type="ECO:0000256" key="7">
    <source>
        <dbReference type="ARBA" id="ARBA00022737"/>
    </source>
</evidence>
<dbReference type="PRINTS" id="PR00926">
    <property type="entry name" value="MITOCARRIER"/>
</dbReference>
<proteinExistence type="inferred from homology"/>
<evidence type="ECO:0000256" key="8">
    <source>
        <dbReference type="ARBA" id="ARBA00022792"/>
    </source>
</evidence>
<gene>
    <name evidence="14" type="ORF">BN1708_001871</name>
</gene>